<sequence>MDFAPTAIECLAKGVSVEIVGRPGSGRSVVLDEVCAILRLREQRPIRVRGIGALRERPLATLLASLPELGRQTSICESVNYLRDEVSPQGVLVVDDVDDLDDVSAGVVAAVRATTSAPMIVSRRIGPRPAAPLRRLLAAAQPSIRHLVRPLTFDALRGVLERDLGAPVAAATMARIATMSGGLPGLARAISLVAQRTGRLTLSGDVWAATGSLWSPQLGQAVEALLVDASAEDVDALTLLAAAGPFAVQDARVMIPGTQLERLNELGLVEVIDGADEGAVGLYPPVVGEYLARECTSSKRAAIRQRLAVEGRAPSGRLAHDVVAALPVGDAILSRIIADDQRAEARERLAAWEDDPTATAAIPLLVALFQAEDPIADAADVYARTDGSSCSESANVEFASGYALYQATSRGDREGAAASLNDLVRRYPNARGAADAVAAHMEMVLDRVPATVGVDTLSGASFCEEVGWGASLEHKIARGEAVSTLAEFDRCQPENSVLRYHGDVCRGLALLYSGEVDQARLWVSKRFDTARSERSPGALQSLGYVAALAAAVQGNIERLEEVVSLIMTFTAVPAFDAQYRSGVVGLSEAKARWLGQDATPCRKARDQAERQRFGPFPFMATSPQADPGVAGDALWSDVEWATERGFLAPAVFALVEAVEAHPDRERLAPFLAPLSVVESPLPRALLCLAQAVAERDVERLGALEETFAAAGAWLYACRAGVQRALALYESGDHVAAAGEALRVWERVIPRTRGLEGVFARLAHAVDLSPREVEIARYAVDGLAAVDIAGALVLSTRTVEHHLFKTYRKVGVDSRKGLRGAFETWLRPAHQGAQFGFE</sequence>
<proteinExistence type="predicted"/>
<evidence type="ECO:0000313" key="2">
    <source>
        <dbReference type="EMBL" id="RZS61816.1"/>
    </source>
</evidence>
<dbReference type="SUPFAM" id="SSF46894">
    <property type="entry name" value="C-terminal effector domain of the bipartite response regulators"/>
    <property type="match status" value="1"/>
</dbReference>
<keyword evidence="3" id="KW-1185">Reference proteome</keyword>
<dbReference type="InterPro" id="IPR036388">
    <property type="entry name" value="WH-like_DNA-bd_sf"/>
</dbReference>
<dbReference type="RefSeq" id="WP_130414795.1">
    <property type="nucleotide sequence ID" value="NZ_SGWX01000001.1"/>
</dbReference>
<dbReference type="OrthoDB" id="3751684at2"/>
<dbReference type="EMBL" id="SGWX01000001">
    <property type="protein sequence ID" value="RZS61816.1"/>
    <property type="molecule type" value="Genomic_DNA"/>
</dbReference>
<dbReference type="InterPro" id="IPR000792">
    <property type="entry name" value="Tscrpt_reg_LuxR_C"/>
</dbReference>
<reference evidence="2 3" key="1">
    <citation type="submission" date="2019-02" db="EMBL/GenBank/DDBJ databases">
        <title>Sequencing the genomes of 1000 actinobacteria strains.</title>
        <authorList>
            <person name="Klenk H.-P."/>
        </authorList>
    </citation>
    <scope>NUCLEOTIDE SEQUENCE [LARGE SCALE GENOMIC DNA]</scope>
    <source>
        <strain evidence="2 3">DSM 16932</strain>
    </source>
</reference>
<dbReference type="CDD" id="cd06170">
    <property type="entry name" value="LuxR_C_like"/>
    <property type="match status" value="1"/>
</dbReference>
<organism evidence="2 3">
    <name type="scientific">Xylanimonas ulmi</name>
    <dbReference type="NCBI Taxonomy" id="228973"/>
    <lineage>
        <taxon>Bacteria</taxon>
        <taxon>Bacillati</taxon>
        <taxon>Actinomycetota</taxon>
        <taxon>Actinomycetes</taxon>
        <taxon>Micrococcales</taxon>
        <taxon>Promicromonosporaceae</taxon>
        <taxon>Xylanimonas</taxon>
    </lineage>
</organism>
<dbReference type="Pfam" id="PF00196">
    <property type="entry name" value="GerE"/>
    <property type="match status" value="1"/>
</dbReference>
<gene>
    <name evidence="2" type="ORF">EV386_2127</name>
</gene>
<dbReference type="PROSITE" id="PS50043">
    <property type="entry name" value="HTH_LUXR_2"/>
    <property type="match status" value="1"/>
</dbReference>
<protein>
    <submittedName>
        <fullName evidence="2">ATP/maltotriose-dependent transcriptional regulator MalT</fullName>
    </submittedName>
</protein>
<dbReference type="Gene3D" id="1.10.10.10">
    <property type="entry name" value="Winged helix-like DNA-binding domain superfamily/Winged helix DNA-binding domain"/>
    <property type="match status" value="1"/>
</dbReference>
<name>A0A4Q7M1T9_9MICO</name>
<comment type="caution">
    <text evidence="2">The sequence shown here is derived from an EMBL/GenBank/DDBJ whole genome shotgun (WGS) entry which is preliminary data.</text>
</comment>
<feature type="domain" description="HTH luxR-type" evidence="1">
    <location>
        <begin position="760"/>
        <end position="824"/>
    </location>
</feature>
<evidence type="ECO:0000313" key="3">
    <source>
        <dbReference type="Proteomes" id="UP000293852"/>
    </source>
</evidence>
<dbReference type="PRINTS" id="PR00038">
    <property type="entry name" value="HTHLUXR"/>
</dbReference>
<dbReference type="AlphaFoldDB" id="A0A4Q7M1T9"/>
<dbReference type="GO" id="GO:0003677">
    <property type="term" value="F:DNA binding"/>
    <property type="evidence" value="ECO:0007669"/>
    <property type="project" value="InterPro"/>
</dbReference>
<dbReference type="SMART" id="SM00421">
    <property type="entry name" value="HTH_LUXR"/>
    <property type="match status" value="1"/>
</dbReference>
<dbReference type="Proteomes" id="UP000293852">
    <property type="component" value="Unassembled WGS sequence"/>
</dbReference>
<accession>A0A4Q7M1T9</accession>
<dbReference type="InterPro" id="IPR016032">
    <property type="entry name" value="Sig_transdc_resp-reg_C-effctor"/>
</dbReference>
<evidence type="ECO:0000259" key="1">
    <source>
        <dbReference type="PROSITE" id="PS50043"/>
    </source>
</evidence>
<dbReference type="GO" id="GO:0006355">
    <property type="term" value="P:regulation of DNA-templated transcription"/>
    <property type="evidence" value="ECO:0007669"/>
    <property type="project" value="InterPro"/>
</dbReference>